<accession>A0A248KKI5</accession>
<evidence type="ECO:0000313" key="1">
    <source>
        <dbReference type="EMBL" id="ASG63892.1"/>
    </source>
</evidence>
<reference evidence="1 2" key="1">
    <citation type="submission" date="2017-06" db="EMBL/GenBank/DDBJ databases">
        <title>Origin of plasmid-mediated fosfomycin resistance gene fosA3.</title>
        <authorList>
            <person name="Ito R."/>
            <person name="Pacey M.P."/>
            <person name="Doi Y."/>
        </authorList>
    </citation>
    <scope>NUCLEOTIDE SEQUENCE [LARGE SCALE GENOMIC DNA]</scope>
    <source>
        <strain evidence="1 2">YDC799</strain>
    </source>
</reference>
<name>A0A248KKI5_9ENTR</name>
<protein>
    <recommendedName>
        <fullName evidence="3">Isochorismate synthase</fullName>
    </recommendedName>
</protein>
<dbReference type="EMBL" id="CP022114">
    <property type="protein sequence ID" value="ASG63892.1"/>
    <property type="molecule type" value="Genomic_DNA"/>
</dbReference>
<dbReference type="InterPro" id="IPR005801">
    <property type="entry name" value="ADC_synthase"/>
</dbReference>
<dbReference type="AlphaFoldDB" id="A0A248KKI5"/>
<dbReference type="Gene3D" id="3.60.120.10">
    <property type="entry name" value="Anthranilate synthase"/>
    <property type="match status" value="1"/>
</dbReference>
<gene>
    <name evidence="1" type="ORF">CEW81_17920</name>
</gene>
<evidence type="ECO:0000313" key="2">
    <source>
        <dbReference type="Proteomes" id="UP000197098"/>
    </source>
</evidence>
<dbReference type="Proteomes" id="UP000197098">
    <property type="component" value="Chromosome"/>
</dbReference>
<evidence type="ECO:0008006" key="3">
    <source>
        <dbReference type="Google" id="ProtNLM"/>
    </source>
</evidence>
<proteinExistence type="predicted"/>
<organism evidence="1 2">
    <name type="scientific">Kluyvera genomosp. 3</name>
    <dbReference type="NCBI Taxonomy" id="2774055"/>
    <lineage>
        <taxon>Bacteria</taxon>
        <taxon>Pseudomonadati</taxon>
        <taxon>Pseudomonadota</taxon>
        <taxon>Gammaproteobacteria</taxon>
        <taxon>Enterobacterales</taxon>
        <taxon>Enterobacteriaceae</taxon>
        <taxon>Kluyvera</taxon>
    </lineage>
</organism>
<sequence>METSLAADEQEQQHRATLSADRFFFMSPFRSFTTSGCFQRFTCPQKGRCADSAFQQGLASAFAAAKAAGIANPVMVGAIPFDTRQPSALFIPERCESFSRTAKQHSSRYHASREPMRVTARQEIPQHPFSSIWLPARRR</sequence>